<dbReference type="CDD" id="cd03058">
    <property type="entry name" value="GST_N_Tau"/>
    <property type="match status" value="1"/>
</dbReference>
<accession>A0A6A6N2E5</accession>
<dbReference type="EMBL" id="JAAGAX010000003">
    <property type="protein sequence ID" value="KAF2320271.1"/>
    <property type="molecule type" value="Genomic_DNA"/>
</dbReference>
<dbReference type="FunFam" id="3.40.30.10:FF:000044">
    <property type="entry name" value="Glutathione S-transferase GSTU6"/>
    <property type="match status" value="1"/>
</dbReference>
<keyword evidence="7" id="KW-1185">Reference proteome</keyword>
<dbReference type="SFLD" id="SFLDS00019">
    <property type="entry name" value="Glutathione_Transferase_(cytos"/>
    <property type="match status" value="1"/>
</dbReference>
<dbReference type="Proteomes" id="UP000467840">
    <property type="component" value="Chromosome 10"/>
</dbReference>
<evidence type="ECO:0000256" key="2">
    <source>
        <dbReference type="ARBA" id="ARBA00022679"/>
    </source>
</evidence>
<dbReference type="InterPro" id="IPR004045">
    <property type="entry name" value="Glutathione_S-Trfase_N"/>
</dbReference>
<dbReference type="PROSITE" id="PS50404">
    <property type="entry name" value="GST_NTER"/>
    <property type="match status" value="1"/>
</dbReference>
<dbReference type="AlphaFoldDB" id="A0A6A6N2E5"/>
<protein>
    <recommendedName>
        <fullName evidence="1">glutathione transferase</fullName>
        <ecNumber evidence="1">2.5.1.18</ecNumber>
    </recommendedName>
</protein>
<comment type="catalytic activity">
    <reaction evidence="4">
        <text>RX + glutathione = an S-substituted glutathione + a halide anion + H(+)</text>
        <dbReference type="Rhea" id="RHEA:16437"/>
        <dbReference type="ChEBI" id="CHEBI:15378"/>
        <dbReference type="ChEBI" id="CHEBI:16042"/>
        <dbReference type="ChEBI" id="CHEBI:17792"/>
        <dbReference type="ChEBI" id="CHEBI:57925"/>
        <dbReference type="ChEBI" id="CHEBI:90779"/>
        <dbReference type="EC" id="2.5.1.18"/>
    </reaction>
</comment>
<dbReference type="PANTHER" id="PTHR44548:SF3">
    <property type="entry name" value="GST N-TERMINAL DOMAIN-CONTAINING PROTEIN"/>
    <property type="match status" value="1"/>
</dbReference>
<comment type="caution">
    <text evidence="6">The sequence shown here is derived from an EMBL/GenBank/DDBJ whole genome shotgun (WGS) entry which is preliminary data.</text>
</comment>
<evidence type="ECO:0000256" key="3">
    <source>
        <dbReference type="ARBA" id="ARBA00025743"/>
    </source>
</evidence>
<dbReference type="Gene3D" id="1.20.1050.10">
    <property type="match status" value="1"/>
</dbReference>
<dbReference type="InterPro" id="IPR036249">
    <property type="entry name" value="Thioredoxin-like_sf"/>
</dbReference>
<feature type="domain" description="GST N-terminal" evidence="5">
    <location>
        <begin position="3"/>
        <end position="82"/>
    </location>
</feature>
<dbReference type="GO" id="GO:0004364">
    <property type="term" value="F:glutathione transferase activity"/>
    <property type="evidence" value="ECO:0007669"/>
    <property type="project" value="UniProtKB-EC"/>
</dbReference>
<dbReference type="Gene3D" id="3.40.30.10">
    <property type="entry name" value="Glutaredoxin"/>
    <property type="match status" value="1"/>
</dbReference>
<dbReference type="SFLD" id="SFLDG00358">
    <property type="entry name" value="Main_(cytGST)"/>
    <property type="match status" value="1"/>
</dbReference>
<dbReference type="SUPFAM" id="SSF52833">
    <property type="entry name" value="Thioredoxin-like"/>
    <property type="match status" value="1"/>
</dbReference>
<dbReference type="EC" id="2.5.1.18" evidence="1"/>
<proteinExistence type="inferred from homology"/>
<evidence type="ECO:0000259" key="5">
    <source>
        <dbReference type="PROSITE" id="PS50404"/>
    </source>
</evidence>
<name>A0A6A6N2E5_HEVBR</name>
<evidence type="ECO:0000256" key="4">
    <source>
        <dbReference type="ARBA" id="ARBA00047960"/>
    </source>
</evidence>
<dbReference type="PANTHER" id="PTHR44548">
    <property type="entry name" value="GST N-TERMINAL DOMAIN-CONTAINING PROTEIN"/>
    <property type="match status" value="1"/>
</dbReference>
<gene>
    <name evidence="6" type="ORF">GH714_026568</name>
</gene>
<reference evidence="6 7" key="1">
    <citation type="journal article" date="2020" name="Mol. Plant">
        <title>The Chromosome-Based Rubber Tree Genome Provides New Insights into Spurge Genome Evolution and Rubber Biosynthesis.</title>
        <authorList>
            <person name="Liu J."/>
            <person name="Shi C."/>
            <person name="Shi C.C."/>
            <person name="Li W."/>
            <person name="Zhang Q.J."/>
            <person name="Zhang Y."/>
            <person name="Li K."/>
            <person name="Lu H.F."/>
            <person name="Shi C."/>
            <person name="Zhu S.T."/>
            <person name="Xiao Z.Y."/>
            <person name="Nan H."/>
            <person name="Yue Y."/>
            <person name="Zhu X.G."/>
            <person name="Wu Y."/>
            <person name="Hong X.N."/>
            <person name="Fan G.Y."/>
            <person name="Tong Y."/>
            <person name="Zhang D."/>
            <person name="Mao C.L."/>
            <person name="Liu Y.L."/>
            <person name="Hao S.J."/>
            <person name="Liu W.Q."/>
            <person name="Lv M.Q."/>
            <person name="Zhang H.B."/>
            <person name="Liu Y."/>
            <person name="Hu-Tang G.R."/>
            <person name="Wang J.P."/>
            <person name="Wang J.H."/>
            <person name="Sun Y.H."/>
            <person name="Ni S.B."/>
            <person name="Chen W.B."/>
            <person name="Zhang X.C."/>
            <person name="Jiao Y.N."/>
            <person name="Eichler E.E."/>
            <person name="Li G.H."/>
            <person name="Liu X."/>
            <person name="Gao L.Z."/>
        </authorList>
    </citation>
    <scope>NUCLEOTIDE SEQUENCE [LARGE SCALE GENOMIC DNA]</scope>
    <source>
        <strain evidence="7">cv. GT1</strain>
        <tissue evidence="6">Leaf</tissue>
    </source>
</reference>
<organism evidence="6 7">
    <name type="scientific">Hevea brasiliensis</name>
    <name type="common">Para rubber tree</name>
    <name type="synonym">Siphonia brasiliensis</name>
    <dbReference type="NCBI Taxonomy" id="3981"/>
    <lineage>
        <taxon>Eukaryota</taxon>
        <taxon>Viridiplantae</taxon>
        <taxon>Streptophyta</taxon>
        <taxon>Embryophyta</taxon>
        <taxon>Tracheophyta</taxon>
        <taxon>Spermatophyta</taxon>
        <taxon>Magnoliopsida</taxon>
        <taxon>eudicotyledons</taxon>
        <taxon>Gunneridae</taxon>
        <taxon>Pentapetalae</taxon>
        <taxon>rosids</taxon>
        <taxon>fabids</taxon>
        <taxon>Malpighiales</taxon>
        <taxon>Euphorbiaceae</taxon>
        <taxon>Crotonoideae</taxon>
        <taxon>Micrandreae</taxon>
        <taxon>Hevea</taxon>
    </lineage>
</organism>
<sequence>MEEEVKLFRTWSSPYSLRVVCALKLKGIEHEAIYEDLSNKSPSLVKHNPVHKKIPMLVHNGKPVRESPVILEYLDERWKQTPLLAEDPYQKAMARFWVRFGEDKVLQSIRFGVLLTEGKEQLEATLICKT</sequence>
<dbReference type="InterPro" id="IPR040079">
    <property type="entry name" value="Glutathione_S-Trfase"/>
</dbReference>
<evidence type="ECO:0000313" key="7">
    <source>
        <dbReference type="Proteomes" id="UP000467840"/>
    </source>
</evidence>
<dbReference type="Pfam" id="PF02798">
    <property type="entry name" value="GST_N"/>
    <property type="match status" value="1"/>
</dbReference>
<keyword evidence="2" id="KW-0808">Transferase</keyword>
<evidence type="ECO:0000313" key="6">
    <source>
        <dbReference type="EMBL" id="KAF2320271.1"/>
    </source>
</evidence>
<comment type="similarity">
    <text evidence="3">Belongs to the GST superfamily. Tau family.</text>
</comment>
<evidence type="ECO:0000256" key="1">
    <source>
        <dbReference type="ARBA" id="ARBA00012452"/>
    </source>
</evidence>